<evidence type="ECO:0000256" key="1">
    <source>
        <dbReference type="ARBA" id="ARBA00011073"/>
    </source>
</evidence>
<feature type="active site" description="Charge relay system" evidence="5">
    <location>
        <position position="212"/>
    </location>
</feature>
<protein>
    <recommendedName>
        <fullName evidence="7">Peptidase S8/S53 domain-containing protein</fullName>
    </recommendedName>
</protein>
<name>A0A6V8LMX4_9ACTN</name>
<dbReference type="CDD" id="cd04077">
    <property type="entry name" value="Peptidases_S8_PCSK9_ProteinaseK_like"/>
    <property type="match status" value="1"/>
</dbReference>
<dbReference type="InterPro" id="IPR022398">
    <property type="entry name" value="Peptidase_S8_His-AS"/>
</dbReference>
<dbReference type="InterPro" id="IPR034193">
    <property type="entry name" value="PCSK9_ProteinaseK-like"/>
</dbReference>
<dbReference type="InterPro" id="IPR036852">
    <property type="entry name" value="Peptidase_S8/S53_dom_sf"/>
</dbReference>
<dbReference type="PROSITE" id="PS51892">
    <property type="entry name" value="SUBTILASE"/>
    <property type="match status" value="1"/>
</dbReference>
<evidence type="ECO:0000256" key="4">
    <source>
        <dbReference type="ARBA" id="ARBA00022825"/>
    </source>
</evidence>
<dbReference type="InterPro" id="IPR023827">
    <property type="entry name" value="Peptidase_S8_Asp-AS"/>
</dbReference>
<accession>A0A6V8LMX4</accession>
<dbReference type="InterPro" id="IPR015500">
    <property type="entry name" value="Peptidase_S8_subtilisin-rel"/>
</dbReference>
<comment type="similarity">
    <text evidence="1 5 6">Belongs to the peptidase S8 family.</text>
</comment>
<dbReference type="RefSeq" id="WP_281369150.1">
    <property type="nucleotide sequence ID" value="NZ_BLPG01000001.1"/>
</dbReference>
<evidence type="ECO:0000259" key="7">
    <source>
        <dbReference type="Pfam" id="PF00082"/>
    </source>
</evidence>
<dbReference type="PANTHER" id="PTHR43806:SF11">
    <property type="entry name" value="CEREVISIN-RELATED"/>
    <property type="match status" value="1"/>
</dbReference>
<keyword evidence="3 5" id="KW-0378">Hydrolase</keyword>
<dbReference type="Proteomes" id="UP000482960">
    <property type="component" value="Unassembled WGS sequence"/>
</dbReference>
<dbReference type="PRINTS" id="PR00723">
    <property type="entry name" value="SUBTILISIN"/>
</dbReference>
<gene>
    <name evidence="8" type="ORF">Prum_091580</name>
</gene>
<dbReference type="Pfam" id="PF00082">
    <property type="entry name" value="Peptidase_S8"/>
    <property type="match status" value="1"/>
</dbReference>
<dbReference type="Gene3D" id="3.40.50.200">
    <property type="entry name" value="Peptidase S8/S53 domain"/>
    <property type="match status" value="1"/>
</dbReference>
<dbReference type="InterPro" id="IPR023828">
    <property type="entry name" value="Peptidase_S8_Ser-AS"/>
</dbReference>
<dbReference type="InterPro" id="IPR050131">
    <property type="entry name" value="Peptidase_S8_subtilisin-like"/>
</dbReference>
<feature type="active site" description="Charge relay system" evidence="5">
    <location>
        <position position="60"/>
    </location>
</feature>
<keyword evidence="2 5" id="KW-0645">Protease</keyword>
<dbReference type="PANTHER" id="PTHR43806">
    <property type="entry name" value="PEPTIDASE S8"/>
    <property type="match status" value="1"/>
</dbReference>
<organism evidence="8 9">
    <name type="scientific">Phytohabitans rumicis</name>
    <dbReference type="NCBI Taxonomy" id="1076125"/>
    <lineage>
        <taxon>Bacteria</taxon>
        <taxon>Bacillati</taxon>
        <taxon>Actinomycetota</taxon>
        <taxon>Actinomycetes</taxon>
        <taxon>Micromonosporales</taxon>
        <taxon>Micromonosporaceae</taxon>
    </lineage>
</organism>
<evidence type="ECO:0000256" key="2">
    <source>
        <dbReference type="ARBA" id="ARBA00022670"/>
    </source>
</evidence>
<keyword evidence="4 5" id="KW-0720">Serine protease</keyword>
<feature type="active site" description="Charge relay system" evidence="5">
    <location>
        <position position="27"/>
    </location>
</feature>
<reference evidence="8 9" key="2">
    <citation type="submission" date="2020-03" db="EMBL/GenBank/DDBJ databases">
        <authorList>
            <person name="Ichikawa N."/>
            <person name="Kimura A."/>
            <person name="Kitahashi Y."/>
            <person name="Uohara A."/>
        </authorList>
    </citation>
    <scope>NUCLEOTIDE SEQUENCE [LARGE SCALE GENOMIC DNA]</scope>
    <source>
        <strain evidence="8 9">NBRC 108638</strain>
    </source>
</reference>
<dbReference type="EMBL" id="BLPG01000001">
    <property type="protein sequence ID" value="GFJ95516.1"/>
    <property type="molecule type" value="Genomic_DNA"/>
</dbReference>
<dbReference type="GO" id="GO:0006508">
    <property type="term" value="P:proteolysis"/>
    <property type="evidence" value="ECO:0007669"/>
    <property type="project" value="UniProtKB-KW"/>
</dbReference>
<reference evidence="8 9" key="1">
    <citation type="submission" date="2020-03" db="EMBL/GenBank/DDBJ databases">
        <title>Whole genome shotgun sequence of Phytohabitans rumicis NBRC 108638.</title>
        <authorList>
            <person name="Komaki H."/>
            <person name="Tamura T."/>
        </authorList>
    </citation>
    <scope>NUCLEOTIDE SEQUENCE [LARGE SCALE GENOMIC DNA]</scope>
    <source>
        <strain evidence="8 9">NBRC 108638</strain>
    </source>
</reference>
<dbReference type="GO" id="GO:0005615">
    <property type="term" value="C:extracellular space"/>
    <property type="evidence" value="ECO:0007669"/>
    <property type="project" value="TreeGrafter"/>
</dbReference>
<dbReference type="FunFam" id="3.40.50.200:FF:000014">
    <property type="entry name" value="Proteinase K"/>
    <property type="match status" value="1"/>
</dbReference>
<dbReference type="PROSITE" id="PS00136">
    <property type="entry name" value="SUBTILASE_ASP"/>
    <property type="match status" value="1"/>
</dbReference>
<feature type="domain" description="Peptidase S8/S53" evidence="7">
    <location>
        <begin position="18"/>
        <end position="235"/>
    </location>
</feature>
<evidence type="ECO:0000256" key="5">
    <source>
        <dbReference type="PROSITE-ProRule" id="PRU01240"/>
    </source>
</evidence>
<dbReference type="PROSITE" id="PS00138">
    <property type="entry name" value="SUBTILASE_SER"/>
    <property type="match status" value="1"/>
</dbReference>
<dbReference type="AlphaFoldDB" id="A0A6V8LMX4"/>
<dbReference type="GO" id="GO:0004252">
    <property type="term" value="F:serine-type endopeptidase activity"/>
    <property type="evidence" value="ECO:0007669"/>
    <property type="project" value="UniProtKB-UniRule"/>
</dbReference>
<evidence type="ECO:0000313" key="8">
    <source>
        <dbReference type="EMBL" id="GFJ95516.1"/>
    </source>
</evidence>
<keyword evidence="9" id="KW-1185">Reference proteome</keyword>
<evidence type="ECO:0000256" key="6">
    <source>
        <dbReference type="RuleBase" id="RU003355"/>
    </source>
</evidence>
<dbReference type="SUPFAM" id="SSF52743">
    <property type="entry name" value="Subtilisin-like"/>
    <property type="match status" value="1"/>
</dbReference>
<dbReference type="InterPro" id="IPR000209">
    <property type="entry name" value="Peptidase_S8/S53_dom"/>
</dbReference>
<dbReference type="PROSITE" id="PS00137">
    <property type="entry name" value="SUBTILASE_HIS"/>
    <property type="match status" value="1"/>
</dbReference>
<proteinExistence type="inferred from homology"/>
<evidence type="ECO:0000313" key="9">
    <source>
        <dbReference type="Proteomes" id="UP000482960"/>
    </source>
</evidence>
<comment type="caution">
    <text evidence="8">The sequence shown here is derived from an EMBL/GenBank/DDBJ whole genome shotgun (WGS) entry which is preliminary data.</text>
</comment>
<sequence length="431" mass="44862">MDQRELPLDNRYDYRLTGAGVTVYVIDSGIRTDHTEFGGRASPGVSFVNDGYGTNDCSGHGTHVAGTIGGATYGVARAVSLVSVRVMGCINDGSVAAVIAAVDWVTDNHAATSVANLSLSVNAYQPLDDAINRSIDSGVTYVAAAGNDNGSACAKSPGRGSRVITVGASTITDARYSLSNHGPCVDLFAPGVDITSAASSSTVAGTNKSGTSMASPHVAGAAALYLQTQPAAPYYLVLDWITSRATPGVLSDIGAFSPNLLLYAATPATHAGMTWQVLEQRADNVIRVGTGGQTDPYHGDTPASASLPLLCLLPSNAGSLAELFARKPADITTSQYAGWTDAWVQLTAPVSGSALTGPTEANRLCAASFGAGWRMAEFHDGWYMVSGGLPRPPGFPLRVFPSGWSFWAYGTLPTTNRFWVSINDQPANSWD</sequence>
<evidence type="ECO:0000256" key="3">
    <source>
        <dbReference type="ARBA" id="ARBA00022801"/>
    </source>
</evidence>